<keyword evidence="3" id="KW-1185">Reference proteome</keyword>
<dbReference type="AlphaFoldDB" id="A0ABD2NHS9"/>
<feature type="region of interest" description="Disordered" evidence="1">
    <location>
        <begin position="1"/>
        <end position="36"/>
    </location>
</feature>
<evidence type="ECO:0000313" key="3">
    <source>
        <dbReference type="Proteomes" id="UP001516400"/>
    </source>
</evidence>
<protein>
    <submittedName>
        <fullName evidence="2">Uncharacterized protein</fullName>
    </submittedName>
</protein>
<evidence type="ECO:0000256" key="1">
    <source>
        <dbReference type="SAM" id="MobiDB-lite"/>
    </source>
</evidence>
<feature type="region of interest" description="Disordered" evidence="1">
    <location>
        <begin position="56"/>
        <end position="90"/>
    </location>
</feature>
<evidence type="ECO:0000313" key="2">
    <source>
        <dbReference type="EMBL" id="KAL3278089.1"/>
    </source>
</evidence>
<dbReference type="EMBL" id="JABFTP020000103">
    <property type="protein sequence ID" value="KAL3278089.1"/>
    <property type="molecule type" value="Genomic_DNA"/>
</dbReference>
<accession>A0ABD2NHS9</accession>
<proteinExistence type="predicted"/>
<reference evidence="2 3" key="1">
    <citation type="journal article" date="2021" name="BMC Biol.">
        <title>Horizontally acquired antibacterial genes associated with adaptive radiation of ladybird beetles.</title>
        <authorList>
            <person name="Li H.S."/>
            <person name="Tang X.F."/>
            <person name="Huang Y.H."/>
            <person name="Xu Z.Y."/>
            <person name="Chen M.L."/>
            <person name="Du X.Y."/>
            <person name="Qiu B.Y."/>
            <person name="Chen P.T."/>
            <person name="Zhang W."/>
            <person name="Slipinski A."/>
            <person name="Escalona H.E."/>
            <person name="Waterhouse R.M."/>
            <person name="Zwick A."/>
            <person name="Pang H."/>
        </authorList>
    </citation>
    <scope>NUCLEOTIDE SEQUENCE [LARGE SCALE GENOMIC DNA]</scope>
    <source>
        <strain evidence="2">SYSU2018</strain>
    </source>
</reference>
<name>A0ABD2NHS9_9CUCU</name>
<gene>
    <name evidence="2" type="ORF">HHI36_013434</name>
</gene>
<sequence>MLTMLTMHRENEDSGNGEGRHWPTAPTQNRGSGPGSAVEEFVDILQVQQLLLESGGRIRGSGEPPNFSSPPAAFYHGAYGGLNQQQHPPYHHGPVLPTSSTVDDLVALWFAGSSASGNSKIKFITSIY</sequence>
<dbReference type="Proteomes" id="UP001516400">
    <property type="component" value="Unassembled WGS sequence"/>
</dbReference>
<comment type="caution">
    <text evidence="2">The sequence shown here is derived from an EMBL/GenBank/DDBJ whole genome shotgun (WGS) entry which is preliminary data.</text>
</comment>
<organism evidence="2 3">
    <name type="scientific">Cryptolaemus montrouzieri</name>
    <dbReference type="NCBI Taxonomy" id="559131"/>
    <lineage>
        <taxon>Eukaryota</taxon>
        <taxon>Metazoa</taxon>
        <taxon>Ecdysozoa</taxon>
        <taxon>Arthropoda</taxon>
        <taxon>Hexapoda</taxon>
        <taxon>Insecta</taxon>
        <taxon>Pterygota</taxon>
        <taxon>Neoptera</taxon>
        <taxon>Endopterygota</taxon>
        <taxon>Coleoptera</taxon>
        <taxon>Polyphaga</taxon>
        <taxon>Cucujiformia</taxon>
        <taxon>Coccinelloidea</taxon>
        <taxon>Coccinellidae</taxon>
        <taxon>Scymninae</taxon>
        <taxon>Scymnini</taxon>
        <taxon>Cryptolaemus</taxon>
    </lineage>
</organism>